<dbReference type="EMBL" id="WHOE01000023">
    <property type="protein sequence ID" value="MPW14142.1"/>
    <property type="molecule type" value="Genomic_DNA"/>
</dbReference>
<dbReference type="InterPro" id="IPR003439">
    <property type="entry name" value="ABC_transporter-like_ATP-bd"/>
</dbReference>
<dbReference type="Gene3D" id="3.40.50.300">
    <property type="entry name" value="P-loop containing nucleotide triphosphate hydrolases"/>
    <property type="match status" value="1"/>
</dbReference>
<feature type="transmembrane region" description="Helical" evidence="5">
    <location>
        <begin position="500"/>
        <end position="522"/>
    </location>
</feature>
<dbReference type="Pfam" id="PF00005">
    <property type="entry name" value="ABC_tran"/>
    <property type="match status" value="1"/>
</dbReference>
<dbReference type="GO" id="GO:0005524">
    <property type="term" value="F:ATP binding"/>
    <property type="evidence" value="ECO:0007669"/>
    <property type="project" value="UniProtKB-KW"/>
</dbReference>
<protein>
    <submittedName>
        <fullName evidence="7">ATP-binding cassette domain-containing protein</fullName>
    </submittedName>
</protein>
<feature type="transmembrane region" description="Helical" evidence="5">
    <location>
        <begin position="446"/>
        <end position="467"/>
    </location>
</feature>
<dbReference type="InterPro" id="IPR003593">
    <property type="entry name" value="AAA+_ATPase"/>
</dbReference>
<feature type="domain" description="ABC transporter" evidence="6">
    <location>
        <begin position="1"/>
        <end position="215"/>
    </location>
</feature>
<dbReference type="PANTHER" id="PTHR43335:SF4">
    <property type="entry name" value="ABC TRANSPORTER, ATP-BINDING PROTEIN"/>
    <property type="match status" value="1"/>
</dbReference>
<name>A0A6A7K0Q2_LACHE</name>
<evidence type="ECO:0000256" key="5">
    <source>
        <dbReference type="SAM" id="Phobius"/>
    </source>
</evidence>
<feature type="transmembrane region" description="Helical" evidence="5">
    <location>
        <begin position="417"/>
        <end position="439"/>
    </location>
</feature>
<evidence type="ECO:0000256" key="2">
    <source>
        <dbReference type="ARBA" id="ARBA00022448"/>
    </source>
</evidence>
<gene>
    <name evidence="7" type="ORF">GDZ32_03790</name>
</gene>
<keyword evidence="5" id="KW-1133">Transmembrane helix</keyword>
<comment type="caution">
    <text evidence="7">The sequence shown here is derived from an EMBL/GenBank/DDBJ whole genome shotgun (WGS) entry which is preliminary data.</text>
</comment>
<dbReference type="SMART" id="SM00382">
    <property type="entry name" value="AAA"/>
    <property type="match status" value="1"/>
</dbReference>
<keyword evidence="3" id="KW-0547">Nucleotide-binding</keyword>
<dbReference type="PROSITE" id="PS50893">
    <property type="entry name" value="ABC_TRANSPORTER_2"/>
    <property type="match status" value="1"/>
</dbReference>
<feature type="transmembrane region" description="Helical" evidence="5">
    <location>
        <begin position="299"/>
        <end position="319"/>
    </location>
</feature>
<dbReference type="Pfam" id="PF12679">
    <property type="entry name" value="ABC2_membrane_2"/>
    <property type="match status" value="1"/>
</dbReference>
<keyword evidence="2" id="KW-0813">Transport</keyword>
<feature type="transmembrane region" description="Helical" evidence="5">
    <location>
        <begin position="372"/>
        <end position="397"/>
    </location>
</feature>
<dbReference type="InterPro" id="IPR027417">
    <property type="entry name" value="P-loop_NTPase"/>
</dbReference>
<keyword evidence="5" id="KW-0812">Transmembrane</keyword>
<dbReference type="GO" id="GO:0016887">
    <property type="term" value="F:ATP hydrolysis activity"/>
    <property type="evidence" value="ECO:0007669"/>
    <property type="project" value="InterPro"/>
</dbReference>
<evidence type="ECO:0000256" key="4">
    <source>
        <dbReference type="ARBA" id="ARBA00022840"/>
    </source>
</evidence>
<organism evidence="7 8">
    <name type="scientific">Lactobacillus helveticus</name>
    <name type="common">Lactobacillus suntoryeus</name>
    <dbReference type="NCBI Taxonomy" id="1587"/>
    <lineage>
        <taxon>Bacteria</taxon>
        <taxon>Bacillati</taxon>
        <taxon>Bacillota</taxon>
        <taxon>Bacilli</taxon>
        <taxon>Lactobacillales</taxon>
        <taxon>Lactobacillaceae</taxon>
        <taxon>Lactobacillus</taxon>
    </lineage>
</organism>
<proteinExistence type="inferred from homology"/>
<dbReference type="GO" id="GO:0140359">
    <property type="term" value="F:ABC-type transporter activity"/>
    <property type="evidence" value="ECO:0007669"/>
    <property type="project" value="InterPro"/>
</dbReference>
<dbReference type="PANTHER" id="PTHR43335">
    <property type="entry name" value="ABC TRANSPORTER, ATP-BINDING PROTEIN"/>
    <property type="match status" value="1"/>
</dbReference>
<feature type="transmembrane region" description="Helical" evidence="5">
    <location>
        <begin position="331"/>
        <end position="351"/>
    </location>
</feature>
<evidence type="ECO:0000256" key="1">
    <source>
        <dbReference type="ARBA" id="ARBA00005417"/>
    </source>
</evidence>
<keyword evidence="4 7" id="KW-0067">ATP-binding</keyword>
<evidence type="ECO:0000256" key="3">
    <source>
        <dbReference type="ARBA" id="ARBA00022741"/>
    </source>
</evidence>
<evidence type="ECO:0000259" key="6">
    <source>
        <dbReference type="PROSITE" id="PS50893"/>
    </source>
</evidence>
<comment type="similarity">
    <text evidence="1">Belongs to the ABC transporter superfamily.</text>
</comment>
<accession>A0A6A7K0Q2</accession>
<dbReference type="AlphaFoldDB" id="A0A6A7K0Q2"/>
<dbReference type="SUPFAM" id="SSF52540">
    <property type="entry name" value="P-loop containing nucleoside triphosphate hydrolases"/>
    <property type="match status" value="1"/>
</dbReference>
<reference evidence="7 8" key="1">
    <citation type="submission" date="2019-10" db="EMBL/GenBank/DDBJ databases">
        <title>Draft genome sequences of Lactobacillus strains.</title>
        <authorList>
            <person name="Cho G.-S."/>
            <person name="Fagbemigun O."/>
            <person name="Brinks E."/>
            <person name="Franz C.M.A.P."/>
        </authorList>
    </citation>
    <scope>NUCLEOTIDE SEQUENCE [LARGE SCALE GENOMIC DNA]</scope>
    <source>
        <strain evidence="7 8">313</strain>
    </source>
</reference>
<dbReference type="Proteomes" id="UP000430466">
    <property type="component" value="Unassembled WGS sequence"/>
</dbReference>
<evidence type="ECO:0000313" key="8">
    <source>
        <dbReference type="Proteomes" id="UP000430466"/>
    </source>
</evidence>
<keyword evidence="5" id="KW-0472">Membrane</keyword>
<evidence type="ECO:0000313" key="7">
    <source>
        <dbReference type="EMBL" id="MPW14142.1"/>
    </source>
</evidence>
<dbReference type="GO" id="GO:0005886">
    <property type="term" value="C:plasma membrane"/>
    <property type="evidence" value="ECO:0007669"/>
    <property type="project" value="UniProtKB-SubCell"/>
</dbReference>
<sequence length="527" mass="59880">MYGRRLILDEISFSVYKGEIVALVGHNGVGKTTLMKCILGTTGYDKGIKIFEGNKIKNKQCLREIGGLIEQPGIYNFLTGMENLELLNYNHGAQDLNYLLNKFNMKSYLNKKVATYSLGIRQKLGIIEAFLMGNKLVILDEPINALDPISVKEFREAVEHFRNKGVSFLISSHIISETAKVADKILVLNKSQLTEIKMKDNEEKTLIIKTSNDNKLEALLQKDNVEYSLRTNKVMIKCSSFFQAGQYVTKIIKAGIDITYLDLSKDSLENKILKIMGKKMISLINIELKKISKRLQTKIAACILIFFYLAIVIATKYFHAFDSKFAVENSFSTLQFIPIVLIIFTTSSVTVEYQSGAIKTLIYNVKQRYKIVISKFLALVIINFFMYLIILMANILITKYLFSEIASKKILTYASLWVMGYSIENLYLISFAFLLAIIFSNQAISVSLSVISYFLVNLIDGSMFSAIRNYNVLKYNPVNLFNFKMQIVMPSFAAKTCLSLSEFGCLFAIYIFINIILSIFILNTKDF</sequence>